<dbReference type="EMBL" id="CM008050">
    <property type="protein sequence ID" value="PAN30613.1"/>
    <property type="molecule type" value="Genomic_DNA"/>
</dbReference>
<dbReference type="PANTHER" id="PTHR47451:SF1">
    <property type="entry name" value="ARM REPEAT SUPERFAMILY PROTEIN"/>
    <property type="match status" value="1"/>
</dbReference>
<dbReference type="InterPro" id="IPR011989">
    <property type="entry name" value="ARM-like"/>
</dbReference>
<feature type="repeat" description="ARM" evidence="1">
    <location>
        <begin position="795"/>
        <end position="837"/>
    </location>
</feature>
<evidence type="ECO:0000313" key="2">
    <source>
        <dbReference type="EMBL" id="PAN30613.1"/>
    </source>
</evidence>
<dbReference type="PROSITE" id="PS50176">
    <property type="entry name" value="ARM_REPEAT"/>
    <property type="match status" value="5"/>
</dbReference>
<organism evidence="2">
    <name type="scientific">Panicum hallii</name>
    <dbReference type="NCBI Taxonomy" id="206008"/>
    <lineage>
        <taxon>Eukaryota</taxon>
        <taxon>Viridiplantae</taxon>
        <taxon>Streptophyta</taxon>
        <taxon>Embryophyta</taxon>
        <taxon>Tracheophyta</taxon>
        <taxon>Spermatophyta</taxon>
        <taxon>Magnoliopsida</taxon>
        <taxon>Liliopsida</taxon>
        <taxon>Poales</taxon>
        <taxon>Poaceae</taxon>
        <taxon>PACMAD clade</taxon>
        <taxon>Panicoideae</taxon>
        <taxon>Panicodae</taxon>
        <taxon>Paniceae</taxon>
        <taxon>Panicinae</taxon>
        <taxon>Panicum</taxon>
        <taxon>Panicum sect. Panicum</taxon>
    </lineage>
</organism>
<feature type="repeat" description="ARM" evidence="1">
    <location>
        <begin position="239"/>
        <end position="281"/>
    </location>
</feature>
<evidence type="ECO:0000256" key="1">
    <source>
        <dbReference type="PROSITE-ProRule" id="PRU00259"/>
    </source>
</evidence>
<dbReference type="SMART" id="SM00185">
    <property type="entry name" value="ARM"/>
    <property type="match status" value="8"/>
</dbReference>
<dbReference type="PANTHER" id="PTHR47451">
    <property type="entry name" value="ARM REPEAT SUPERFAMILY PROTEIN"/>
    <property type="match status" value="1"/>
</dbReference>
<dbReference type="Pfam" id="PF00514">
    <property type="entry name" value="Arm"/>
    <property type="match status" value="1"/>
</dbReference>
<dbReference type="Proteomes" id="UP000243499">
    <property type="component" value="Chromosome 5"/>
</dbReference>
<protein>
    <submittedName>
        <fullName evidence="2">Uncharacterized protein</fullName>
    </submittedName>
</protein>
<feature type="repeat" description="ARM" evidence="1">
    <location>
        <begin position="280"/>
        <end position="324"/>
    </location>
</feature>
<name>A0A2S3HV99_9POAL</name>
<dbReference type="Gramene" id="PAN30613">
    <property type="protein sequence ID" value="PAN30613"/>
    <property type="gene ID" value="PAHAL_5G305800"/>
</dbReference>
<dbReference type="InterPro" id="IPR000225">
    <property type="entry name" value="Armadillo"/>
</dbReference>
<dbReference type="AlphaFoldDB" id="A0A2S3HV99"/>
<gene>
    <name evidence="2" type="ORF">PAHAL_5G305800</name>
</gene>
<feature type="repeat" description="ARM" evidence="1">
    <location>
        <begin position="471"/>
        <end position="513"/>
    </location>
</feature>
<proteinExistence type="predicted"/>
<dbReference type="InterPro" id="IPR016024">
    <property type="entry name" value="ARM-type_fold"/>
</dbReference>
<reference evidence="2" key="1">
    <citation type="submission" date="2018-04" db="EMBL/GenBank/DDBJ databases">
        <title>WGS assembly of Panicum hallii.</title>
        <authorList>
            <person name="Lovell J."/>
            <person name="Jenkins J."/>
            <person name="Lowry D."/>
            <person name="Mamidi S."/>
            <person name="Sreedasyam A."/>
            <person name="Weng X."/>
            <person name="Barry K."/>
            <person name="Bonette J."/>
            <person name="Campitelli B."/>
            <person name="Daum C."/>
            <person name="Gordon S."/>
            <person name="Gould B."/>
            <person name="Lipzen A."/>
            <person name="Macqueen A."/>
            <person name="Palacio-Mejia J."/>
            <person name="Plott C."/>
            <person name="Shakirov E."/>
            <person name="Shu S."/>
            <person name="Yoshinaga Y."/>
            <person name="Zane M."/>
            <person name="Rokhsar D."/>
            <person name="Grimwood J."/>
            <person name="Schmutz J."/>
            <person name="Juenger T."/>
        </authorList>
    </citation>
    <scope>NUCLEOTIDE SEQUENCE [LARGE SCALE GENOMIC DNA]</scope>
    <source>
        <strain evidence="2">FIL2</strain>
    </source>
</reference>
<dbReference type="SUPFAM" id="SSF48371">
    <property type="entry name" value="ARM repeat"/>
    <property type="match status" value="2"/>
</dbReference>
<sequence>MFVVLEGPRNPIATHDTRRGGRSSVFCFPNFLSFAMLPAVVAASPALSHLPRHQHLGRRFHLRCHRLLPATPAKASCGARRRLLAGAFAAGDGPSGQDVDYSTGTTTSGSAYLGLFVRLLGLDNDACDREHAVCTLYQYSLGGRKSIDEIMQFPGCIVLIISLLKSESTRAREAAAGLLRNITSVQIYRKMAIESGAMEEIISLLCKSTITPEMMEQCLCTIWNFSIDESWRYKILRSDVLTKIVRYLDEEDIKVKEAAGGIISNLALSPSNHGALVEAGVIPKLVHLLQTKEDDYKIIRKEARSSLILLARDDHYHSLIIEEGLVRVPLVGSAAYKAFKPLPHMWPTFPDGSEIQRSSRPSKYGATELLLGLSVNEKDTEPNEAKINAMIGRSNQQFLARVGAIELDDEGNERSGSEKSDLYTILPWVDGVARLVLILGLEDVSAIKKAARAIGNASINEHMRTSFKEAGAVKPLLQLLKHDDMSVREAAAYALEKLSVSATICQKIKADGGLELLVNTVKDPNTPVKQLEKMIYVLSRMFDMGISMVAVPESYAHEDVTSAERSIQGDTTTGSSVISHTFVNQEMASEMIVDFDAISRLAKVLKEASPSLQAKVCSVLEHLAASEQHATAMTATCTGSVIEAILEIGVIHGTKADSEDFDNLPSVVTEEVSQAVSAAVRLLTKLLNFDIFTRSINSEKFTSLLRRMLKSSFPLQSKDWLAACLVKLESRAGLSGDHGVSSVDMEITIYQTIPRLVDQMLTSFSFENKRSAVIELNKIISSGVLEYTRAMADSGGIFPLVKMLEEGDEDVLEAALPILYNLSMDPENHPAIIAAGAVPLLKRIVLAKGPHGTNALQLLRTLPV</sequence>
<dbReference type="Gene3D" id="1.25.10.10">
    <property type="entry name" value="Leucine-rich Repeat Variant"/>
    <property type="match status" value="3"/>
</dbReference>
<feature type="repeat" description="ARM" evidence="1">
    <location>
        <begin position="155"/>
        <end position="197"/>
    </location>
</feature>
<accession>A0A2S3HV99</accession>